<sequence length="583" mass="65242">MHKLLSTRIPHLSLTKVVKHPWQIGSLLIVAIMLAPILALMLTALESSEGIFAQLADTVLVTYISNSLLMLFGVCALSLLIGLPLAWLVAMCQFPGKRFFSWALVLPLAMPAYIVAYIYSDFFDYAGPVQIWLRDIFGWQHADEYWFFDIRSIPGACVVLALVLYPYVYLFLRSAFSQNNLGQIQASRLLGDSPWQSFWRISVPQTRGIIVASLALVGMETLADFATMHYFAINTMTTAVYDTWLGYYSLPAAAKLSILMLAMIFLLLAIEKRQRINKQNYAHNDNFNTREMYHLTGWRAGLATGFATLVIFAGFILPMLVLCGFIVDYHDQVWNQDFITYGSKSLIIALLAATCCVFIAMVINFGLRQSQQNTSLNQHWTQQFPGQFASMGYALPGTVLAIGVIIPMTSIELWSNEILEQWFGWQPGLFLTGTTFAIIFAYVVRFCAIPIGSVQESMHKISPHLDQASRSMGRGFTSTAFRIHVPLLKRILLTSGLLVFIESMKELPAALLLRPFGFETLATYVYQYVSDEQLEQASLAALSIVILGLVPLLIVNRMSQQSVRHAKSTNNERASPTNDVAAQ</sequence>
<evidence type="ECO:0000259" key="9">
    <source>
        <dbReference type="PROSITE" id="PS50928"/>
    </source>
</evidence>
<feature type="transmembrane region" description="Helical" evidence="7">
    <location>
        <begin position="388"/>
        <end position="408"/>
    </location>
</feature>
<evidence type="ECO:0000256" key="1">
    <source>
        <dbReference type="ARBA" id="ARBA00004651"/>
    </source>
</evidence>
<feature type="transmembrane region" description="Helical" evidence="7">
    <location>
        <begin position="99"/>
        <end position="119"/>
    </location>
</feature>
<proteinExistence type="inferred from homology"/>
<evidence type="ECO:0000256" key="5">
    <source>
        <dbReference type="ARBA" id="ARBA00022989"/>
    </source>
</evidence>
<organism evidence="10 11">
    <name type="scientific">Thalassotalea litorea</name>
    <dbReference type="NCBI Taxonomy" id="2020715"/>
    <lineage>
        <taxon>Bacteria</taxon>
        <taxon>Pseudomonadati</taxon>
        <taxon>Pseudomonadota</taxon>
        <taxon>Gammaproteobacteria</taxon>
        <taxon>Alteromonadales</taxon>
        <taxon>Colwelliaceae</taxon>
        <taxon>Thalassotalea</taxon>
    </lineage>
</organism>
<dbReference type="PROSITE" id="PS50928">
    <property type="entry name" value="ABC_TM1"/>
    <property type="match status" value="2"/>
</dbReference>
<feature type="domain" description="ABC transmembrane type-1" evidence="9">
    <location>
        <begin position="342"/>
        <end position="555"/>
    </location>
</feature>
<comment type="caution">
    <text evidence="10">The sequence shown here is derived from an EMBL/GenBank/DDBJ whole genome shotgun (WGS) entry which is preliminary data.</text>
</comment>
<keyword evidence="11" id="KW-1185">Reference proteome</keyword>
<evidence type="ECO:0000256" key="6">
    <source>
        <dbReference type="ARBA" id="ARBA00023136"/>
    </source>
</evidence>
<dbReference type="AlphaFoldDB" id="A0A5R9IRM7"/>
<dbReference type="SUPFAM" id="SSF161098">
    <property type="entry name" value="MetI-like"/>
    <property type="match status" value="2"/>
</dbReference>
<keyword evidence="5 7" id="KW-1133">Transmembrane helix</keyword>
<dbReference type="PANTHER" id="PTHR30183">
    <property type="entry name" value="MOLYBDENUM TRANSPORT SYSTEM PERMEASE PROTEIN MODB"/>
    <property type="match status" value="1"/>
</dbReference>
<keyword evidence="2 7" id="KW-0813">Transport</keyword>
<feature type="transmembrane region" description="Helical" evidence="7">
    <location>
        <begin position="252"/>
        <end position="270"/>
    </location>
</feature>
<dbReference type="OrthoDB" id="9790211at2"/>
<dbReference type="Pfam" id="PF00528">
    <property type="entry name" value="BPD_transp_1"/>
    <property type="match status" value="1"/>
</dbReference>
<feature type="transmembrane region" description="Helical" evidence="7">
    <location>
        <begin position="347"/>
        <end position="367"/>
    </location>
</feature>
<dbReference type="Gene3D" id="1.10.3720.10">
    <property type="entry name" value="MetI-like"/>
    <property type="match status" value="2"/>
</dbReference>
<evidence type="ECO:0000256" key="8">
    <source>
        <dbReference type="SAM" id="MobiDB-lite"/>
    </source>
</evidence>
<feature type="transmembrane region" description="Helical" evidence="7">
    <location>
        <begin position="428"/>
        <end position="448"/>
    </location>
</feature>
<feature type="transmembrane region" description="Helical" evidence="7">
    <location>
        <begin position="209"/>
        <end position="232"/>
    </location>
</feature>
<gene>
    <name evidence="10" type="ORF">FE810_02225</name>
</gene>
<dbReference type="InterPro" id="IPR035906">
    <property type="entry name" value="MetI-like_sf"/>
</dbReference>
<feature type="transmembrane region" description="Helical" evidence="7">
    <location>
        <begin position="300"/>
        <end position="327"/>
    </location>
</feature>
<accession>A0A5R9IRM7</accession>
<name>A0A5R9IRM7_9GAMM</name>
<dbReference type="Proteomes" id="UP000307790">
    <property type="component" value="Unassembled WGS sequence"/>
</dbReference>
<feature type="domain" description="ABC transmembrane type-1" evidence="9">
    <location>
        <begin position="64"/>
        <end position="269"/>
    </location>
</feature>
<feature type="transmembrane region" description="Helical" evidence="7">
    <location>
        <begin position="21"/>
        <end position="43"/>
    </location>
</feature>
<evidence type="ECO:0000256" key="7">
    <source>
        <dbReference type="RuleBase" id="RU363032"/>
    </source>
</evidence>
<dbReference type="GO" id="GO:0005886">
    <property type="term" value="C:plasma membrane"/>
    <property type="evidence" value="ECO:0007669"/>
    <property type="project" value="UniProtKB-SubCell"/>
</dbReference>
<feature type="transmembrane region" description="Helical" evidence="7">
    <location>
        <begin position="153"/>
        <end position="172"/>
    </location>
</feature>
<evidence type="ECO:0000256" key="2">
    <source>
        <dbReference type="ARBA" id="ARBA00022448"/>
    </source>
</evidence>
<comment type="similarity">
    <text evidence="7">Belongs to the binding-protein-dependent transport system permease family.</text>
</comment>
<feature type="region of interest" description="Disordered" evidence="8">
    <location>
        <begin position="564"/>
        <end position="583"/>
    </location>
</feature>
<dbReference type="PANTHER" id="PTHR30183:SF2">
    <property type="entry name" value="IRON UTILIZATION PROTEIN"/>
    <property type="match status" value="1"/>
</dbReference>
<keyword evidence="3" id="KW-1003">Cell membrane</keyword>
<dbReference type="EMBL" id="VCBC01000003">
    <property type="protein sequence ID" value="TLU67123.1"/>
    <property type="molecule type" value="Genomic_DNA"/>
</dbReference>
<evidence type="ECO:0000256" key="3">
    <source>
        <dbReference type="ARBA" id="ARBA00022475"/>
    </source>
</evidence>
<feature type="transmembrane region" description="Helical" evidence="7">
    <location>
        <begin position="63"/>
        <end position="87"/>
    </location>
</feature>
<dbReference type="GO" id="GO:0055085">
    <property type="term" value="P:transmembrane transport"/>
    <property type="evidence" value="ECO:0007669"/>
    <property type="project" value="InterPro"/>
</dbReference>
<dbReference type="InterPro" id="IPR000515">
    <property type="entry name" value="MetI-like"/>
</dbReference>
<keyword evidence="6 7" id="KW-0472">Membrane</keyword>
<dbReference type="FunFam" id="1.10.3720.10:FF:000088">
    <property type="entry name" value="Iron(III) ABC transporter, permease protein"/>
    <property type="match status" value="1"/>
</dbReference>
<protein>
    <submittedName>
        <fullName evidence="10">Iron ABC transporter permease</fullName>
    </submittedName>
</protein>
<comment type="subcellular location">
    <subcellularLocation>
        <location evidence="1 7">Cell membrane</location>
        <topology evidence="1 7">Multi-pass membrane protein</topology>
    </subcellularLocation>
</comment>
<evidence type="ECO:0000313" key="11">
    <source>
        <dbReference type="Proteomes" id="UP000307790"/>
    </source>
</evidence>
<reference evidence="10 11" key="1">
    <citation type="submission" date="2019-05" db="EMBL/GenBank/DDBJ databases">
        <title>Genome sequences of Thalassotalea litorea 1K03283.</title>
        <authorList>
            <person name="Zhang D."/>
        </authorList>
    </citation>
    <scope>NUCLEOTIDE SEQUENCE [LARGE SCALE GENOMIC DNA]</scope>
    <source>
        <strain evidence="10 11">MCCC 1K03283</strain>
    </source>
</reference>
<keyword evidence="4 7" id="KW-0812">Transmembrane</keyword>
<dbReference type="CDD" id="cd06261">
    <property type="entry name" value="TM_PBP2"/>
    <property type="match status" value="2"/>
</dbReference>
<evidence type="ECO:0000313" key="10">
    <source>
        <dbReference type="EMBL" id="TLU67123.1"/>
    </source>
</evidence>
<feature type="transmembrane region" description="Helical" evidence="7">
    <location>
        <begin position="536"/>
        <end position="555"/>
    </location>
</feature>
<evidence type="ECO:0000256" key="4">
    <source>
        <dbReference type="ARBA" id="ARBA00022692"/>
    </source>
</evidence>
<feature type="transmembrane region" description="Helical" evidence="7">
    <location>
        <begin position="491"/>
        <end position="516"/>
    </location>
</feature>